<dbReference type="InterPro" id="IPR045357">
    <property type="entry name" value="Aminopeptidase_N-like_N"/>
</dbReference>
<keyword evidence="7" id="KW-0479">Metal-binding</keyword>
<reference evidence="16 17" key="1">
    <citation type="submission" date="2019-01" db="EMBL/GenBank/DDBJ databases">
        <authorList>
            <person name="Li J."/>
        </authorList>
    </citation>
    <scope>NUCLEOTIDE SEQUENCE [LARGE SCALE GENOMIC DNA]</scope>
    <source>
        <strain evidence="16 17">CGMCC 4.7180</strain>
    </source>
</reference>
<dbReference type="InterPro" id="IPR050344">
    <property type="entry name" value="Peptidase_M1_aminopeptidases"/>
</dbReference>
<dbReference type="Proteomes" id="UP000292881">
    <property type="component" value="Unassembled WGS sequence"/>
</dbReference>
<feature type="chain" id="PRO_5020988101" description="Aminopeptidase N" evidence="13">
    <location>
        <begin position="30"/>
        <end position="508"/>
    </location>
</feature>
<dbReference type="InterPro" id="IPR027268">
    <property type="entry name" value="Peptidase_M4/M1_CTD_sf"/>
</dbReference>
<dbReference type="GO" id="GO:0016285">
    <property type="term" value="F:alanyl aminopeptidase activity"/>
    <property type="evidence" value="ECO:0007669"/>
    <property type="project" value="UniProtKB-EC"/>
</dbReference>
<evidence type="ECO:0000256" key="8">
    <source>
        <dbReference type="ARBA" id="ARBA00022801"/>
    </source>
</evidence>
<keyword evidence="8" id="KW-0378">Hydrolase</keyword>
<protein>
    <recommendedName>
        <fullName evidence="5">Aminopeptidase N</fullName>
        <ecNumber evidence="4">3.4.11.2</ecNumber>
    </recommendedName>
    <alternativeName>
        <fullName evidence="11">Alanine aminopeptidase</fullName>
    </alternativeName>
    <alternativeName>
        <fullName evidence="12">Lysyl aminopeptidase</fullName>
    </alternativeName>
</protein>
<evidence type="ECO:0000259" key="14">
    <source>
        <dbReference type="Pfam" id="PF01433"/>
    </source>
</evidence>
<evidence type="ECO:0000256" key="11">
    <source>
        <dbReference type="ARBA" id="ARBA00029811"/>
    </source>
</evidence>
<dbReference type="OrthoDB" id="100605at2"/>
<dbReference type="SUPFAM" id="SSF55486">
    <property type="entry name" value="Metalloproteases ('zincins'), catalytic domain"/>
    <property type="match status" value="1"/>
</dbReference>
<dbReference type="GO" id="GO:0006508">
    <property type="term" value="P:proteolysis"/>
    <property type="evidence" value="ECO:0007669"/>
    <property type="project" value="UniProtKB-KW"/>
</dbReference>
<evidence type="ECO:0000256" key="7">
    <source>
        <dbReference type="ARBA" id="ARBA00022723"/>
    </source>
</evidence>
<keyword evidence="17" id="KW-1185">Reference proteome</keyword>
<keyword evidence="13" id="KW-0732">Signal</keyword>
<evidence type="ECO:0000313" key="16">
    <source>
        <dbReference type="EMBL" id="RXZ49835.1"/>
    </source>
</evidence>
<keyword evidence="9" id="KW-0862">Zinc</keyword>
<dbReference type="Pfam" id="PF01433">
    <property type="entry name" value="Peptidase_M1"/>
    <property type="match status" value="1"/>
</dbReference>
<dbReference type="InterPro" id="IPR001930">
    <property type="entry name" value="Peptidase_M1"/>
</dbReference>
<dbReference type="GO" id="GO:0008237">
    <property type="term" value="F:metallopeptidase activity"/>
    <property type="evidence" value="ECO:0007669"/>
    <property type="project" value="UniProtKB-KW"/>
</dbReference>
<evidence type="ECO:0000256" key="9">
    <source>
        <dbReference type="ARBA" id="ARBA00022833"/>
    </source>
</evidence>
<dbReference type="SUPFAM" id="SSF63737">
    <property type="entry name" value="Leukotriene A4 hydrolase N-terminal domain"/>
    <property type="match status" value="1"/>
</dbReference>
<organism evidence="16 17">
    <name type="scientific">Agromyces binzhouensis</name>
    <dbReference type="NCBI Taxonomy" id="1817495"/>
    <lineage>
        <taxon>Bacteria</taxon>
        <taxon>Bacillati</taxon>
        <taxon>Actinomycetota</taxon>
        <taxon>Actinomycetes</taxon>
        <taxon>Micrococcales</taxon>
        <taxon>Microbacteriaceae</taxon>
        <taxon>Agromyces</taxon>
    </lineage>
</organism>
<dbReference type="Gene3D" id="2.60.40.1730">
    <property type="entry name" value="tricorn interacting facor f3 domain"/>
    <property type="match status" value="1"/>
</dbReference>
<evidence type="ECO:0000256" key="2">
    <source>
        <dbReference type="ARBA" id="ARBA00001947"/>
    </source>
</evidence>
<dbReference type="InterPro" id="IPR014782">
    <property type="entry name" value="Peptidase_M1_dom"/>
</dbReference>
<dbReference type="PANTHER" id="PTHR11533:SF297">
    <property type="entry name" value="AMINOPEPTIDASE N"/>
    <property type="match status" value="1"/>
</dbReference>
<dbReference type="EMBL" id="SDPL01000056">
    <property type="protein sequence ID" value="RXZ49835.1"/>
    <property type="molecule type" value="Genomic_DNA"/>
</dbReference>
<dbReference type="AlphaFoldDB" id="A0A4Q2JNN1"/>
<sequence>MSGYTRKWVGGVAVATLALGALGAAGASAAPGKPGESRYTAGASGVGDEYFPYAGNGGYDVEHYDLDITYTPPAPSPAPVEGEFEGVATIDLVATQDLDRFNLDLRGMDVEALSVDGRPAASVAPPVAGAEVDGQAFWHVQDDAARVWELTVQPRPKLKAGQHVQVVVEYGGTTTRPLDVEGALYGWVTQRDGAMVVSEPEGSMTWYPVSDHQTDKATYSFEITVPEGKVAVANGIQPRPEETADGWTTWYWDAPDQQASYLTTASVGDFDLRDAYTSASGVPIIDAVDTKLSPTRLATTNASLGRQADMIDFFESKFGPYPFVAYGSIVDNDSVGYALETQTRPVYSSQASEGTVAHEAAHQWFGNAVSPERWQDIWLNEGWATYATWMWNEERGIRTAQQSYDNWYAPARNQAYWDFQIGDPGPLGLFAGQVYNRGAATLHALRVEIGDEAFFEAARLWVERFDDSSGTADDFQAIYEEVSGQDLEAFFQTWLYDQQKPPATWTTP</sequence>
<comment type="similarity">
    <text evidence="3">Belongs to the peptidase M1 family.</text>
</comment>
<evidence type="ECO:0000313" key="17">
    <source>
        <dbReference type="Proteomes" id="UP000292881"/>
    </source>
</evidence>
<comment type="caution">
    <text evidence="16">The sequence shown here is derived from an EMBL/GenBank/DDBJ whole genome shotgun (WGS) entry which is preliminary data.</text>
</comment>
<feature type="domain" description="Aminopeptidase N-like N-terminal" evidence="15">
    <location>
        <begin position="62"/>
        <end position="262"/>
    </location>
</feature>
<evidence type="ECO:0000256" key="1">
    <source>
        <dbReference type="ARBA" id="ARBA00000098"/>
    </source>
</evidence>
<dbReference type="InterPro" id="IPR042097">
    <property type="entry name" value="Aminopeptidase_N-like_N_sf"/>
</dbReference>
<name>A0A4Q2JNN1_9MICO</name>
<dbReference type="GO" id="GO:0008270">
    <property type="term" value="F:zinc ion binding"/>
    <property type="evidence" value="ECO:0007669"/>
    <property type="project" value="InterPro"/>
</dbReference>
<evidence type="ECO:0000256" key="10">
    <source>
        <dbReference type="ARBA" id="ARBA00023049"/>
    </source>
</evidence>
<dbReference type="Pfam" id="PF17900">
    <property type="entry name" value="Peptidase_M1_N"/>
    <property type="match status" value="1"/>
</dbReference>
<evidence type="ECO:0000259" key="15">
    <source>
        <dbReference type="Pfam" id="PF17900"/>
    </source>
</evidence>
<evidence type="ECO:0000256" key="13">
    <source>
        <dbReference type="SAM" id="SignalP"/>
    </source>
</evidence>
<accession>A0A4Q2JNN1</accession>
<evidence type="ECO:0000256" key="6">
    <source>
        <dbReference type="ARBA" id="ARBA00022670"/>
    </source>
</evidence>
<proteinExistence type="inferred from homology"/>
<gene>
    <name evidence="16" type="ORF">ESO86_05025</name>
</gene>
<dbReference type="Gene3D" id="1.10.390.10">
    <property type="entry name" value="Neutral Protease Domain 2"/>
    <property type="match status" value="1"/>
</dbReference>
<evidence type="ECO:0000256" key="12">
    <source>
        <dbReference type="ARBA" id="ARBA00031533"/>
    </source>
</evidence>
<feature type="signal peptide" evidence="13">
    <location>
        <begin position="1"/>
        <end position="29"/>
    </location>
</feature>
<evidence type="ECO:0000256" key="5">
    <source>
        <dbReference type="ARBA" id="ARBA00015611"/>
    </source>
</evidence>
<dbReference type="RefSeq" id="WP_129233779.1">
    <property type="nucleotide sequence ID" value="NZ_SDPL01000056.1"/>
</dbReference>
<keyword evidence="6" id="KW-0645">Protease</keyword>
<dbReference type="PANTHER" id="PTHR11533">
    <property type="entry name" value="PROTEASE M1 ZINC METALLOPROTEASE"/>
    <property type="match status" value="1"/>
</dbReference>
<comment type="catalytic activity">
    <reaction evidence="1">
        <text>Release of an N-terminal amino acid, Xaa-|-Yaa- from a peptide, amide or arylamide. Xaa is preferably Ala, but may be most amino acids including Pro (slow action). When a terminal hydrophobic residue is followed by a prolyl residue, the two may be released as an intact Xaa-Pro dipeptide.</text>
        <dbReference type="EC" id="3.4.11.2"/>
    </reaction>
</comment>
<keyword evidence="10" id="KW-0482">Metalloprotease</keyword>
<dbReference type="EC" id="3.4.11.2" evidence="4"/>
<feature type="domain" description="Peptidase M1 membrane alanine aminopeptidase" evidence="14">
    <location>
        <begin position="341"/>
        <end position="494"/>
    </location>
</feature>
<comment type="cofactor">
    <cofactor evidence="2">
        <name>Zn(2+)</name>
        <dbReference type="ChEBI" id="CHEBI:29105"/>
    </cofactor>
</comment>
<evidence type="ECO:0000256" key="3">
    <source>
        <dbReference type="ARBA" id="ARBA00010136"/>
    </source>
</evidence>
<dbReference type="CDD" id="cd09603">
    <property type="entry name" value="M1_APN_like"/>
    <property type="match status" value="1"/>
</dbReference>
<dbReference type="PRINTS" id="PR00756">
    <property type="entry name" value="ALADIPTASE"/>
</dbReference>
<evidence type="ECO:0000256" key="4">
    <source>
        <dbReference type="ARBA" id="ARBA00012564"/>
    </source>
</evidence>